<keyword evidence="2" id="KW-1185">Reference proteome</keyword>
<name>A0ABP6YGK6_9FLAO</name>
<evidence type="ECO:0000313" key="1">
    <source>
        <dbReference type="EMBL" id="GAA3583368.1"/>
    </source>
</evidence>
<proteinExistence type="predicted"/>
<dbReference type="Proteomes" id="UP001500954">
    <property type="component" value="Unassembled WGS sequence"/>
</dbReference>
<gene>
    <name evidence="1" type="ORF">GCM10022395_34420</name>
</gene>
<protein>
    <submittedName>
        <fullName evidence="1">Uncharacterized protein</fullName>
    </submittedName>
</protein>
<sequence>MLQRNQLKFVFGGYEGGYGGTYEYLCKNSNTGAEWFDSVSSCEDCGCWCDTHVPASTYYTSWICSGPLVGGGYGY</sequence>
<organism evidence="1 2">
    <name type="scientific">Snuella lapsa</name>
    <dbReference type="NCBI Taxonomy" id="870481"/>
    <lineage>
        <taxon>Bacteria</taxon>
        <taxon>Pseudomonadati</taxon>
        <taxon>Bacteroidota</taxon>
        <taxon>Flavobacteriia</taxon>
        <taxon>Flavobacteriales</taxon>
        <taxon>Flavobacteriaceae</taxon>
        <taxon>Snuella</taxon>
    </lineage>
</organism>
<accession>A0ABP6YGK6</accession>
<comment type="caution">
    <text evidence="1">The sequence shown here is derived from an EMBL/GenBank/DDBJ whole genome shotgun (WGS) entry which is preliminary data.</text>
</comment>
<dbReference type="EMBL" id="BAABCY010000097">
    <property type="protein sequence ID" value="GAA3583368.1"/>
    <property type="molecule type" value="Genomic_DNA"/>
</dbReference>
<evidence type="ECO:0000313" key="2">
    <source>
        <dbReference type="Proteomes" id="UP001500954"/>
    </source>
</evidence>
<reference evidence="2" key="1">
    <citation type="journal article" date="2019" name="Int. J. Syst. Evol. Microbiol.">
        <title>The Global Catalogue of Microorganisms (GCM) 10K type strain sequencing project: providing services to taxonomists for standard genome sequencing and annotation.</title>
        <authorList>
            <consortium name="The Broad Institute Genomics Platform"/>
            <consortium name="The Broad Institute Genome Sequencing Center for Infectious Disease"/>
            <person name="Wu L."/>
            <person name="Ma J."/>
        </authorList>
    </citation>
    <scope>NUCLEOTIDE SEQUENCE [LARGE SCALE GENOMIC DNA]</scope>
    <source>
        <strain evidence="2">JCM 17111</strain>
    </source>
</reference>